<reference evidence="9 10" key="1">
    <citation type="submission" date="2017-10" db="EMBL/GenBank/DDBJ databases">
        <title>Sequencing the genomes of 1000 actinobacteria strains.</title>
        <authorList>
            <person name="Klenk H.-P."/>
        </authorList>
    </citation>
    <scope>NUCLEOTIDE SEQUENCE [LARGE SCALE GENOMIC DNA]</scope>
    <source>
        <strain evidence="9 10">DSM 15597</strain>
    </source>
</reference>
<name>A0A2A9CPR7_9ACTN</name>
<dbReference type="InterPro" id="IPR036974">
    <property type="entry name" value="PUA_sf"/>
</dbReference>
<dbReference type="GO" id="GO:1990481">
    <property type="term" value="P:mRNA pseudouridine synthesis"/>
    <property type="evidence" value="ECO:0007669"/>
    <property type="project" value="TreeGrafter"/>
</dbReference>
<feature type="active site" description="Nucleophile" evidence="5">
    <location>
        <position position="41"/>
    </location>
</feature>
<protein>
    <recommendedName>
        <fullName evidence="5">tRNA pseudouridine synthase B</fullName>
        <ecNumber evidence="5">5.4.99.25</ecNumber>
    </recommendedName>
    <alternativeName>
        <fullName evidence="5">tRNA pseudouridine(55) synthase</fullName>
        <shortName evidence="5">Psi55 synthase</shortName>
    </alternativeName>
    <alternativeName>
        <fullName evidence="5">tRNA pseudouridylate synthase</fullName>
    </alternativeName>
    <alternativeName>
        <fullName evidence="5">tRNA-uridine isomerase</fullName>
    </alternativeName>
</protein>
<evidence type="ECO:0000313" key="9">
    <source>
        <dbReference type="EMBL" id="PFG16414.1"/>
    </source>
</evidence>
<dbReference type="InterPro" id="IPR015947">
    <property type="entry name" value="PUA-like_sf"/>
</dbReference>
<accession>A0A2A9CPR7</accession>
<proteinExistence type="inferred from homology"/>
<feature type="domain" description="tRNA pseudouridine synthase II TruB subfamily 2 C-terminal" evidence="7">
    <location>
        <begin position="241"/>
        <end position="294"/>
    </location>
</feature>
<comment type="caution">
    <text evidence="9">The sequence shown here is derived from an EMBL/GenBank/DDBJ whole genome shotgun (WGS) entry which is preliminary data.</text>
</comment>
<keyword evidence="4 5" id="KW-0413">Isomerase</keyword>
<dbReference type="InterPro" id="IPR015225">
    <property type="entry name" value="tRNA_psdUridine_synth_fam2_C"/>
</dbReference>
<comment type="catalytic activity">
    <reaction evidence="1 5">
        <text>uridine(55) in tRNA = pseudouridine(55) in tRNA</text>
        <dbReference type="Rhea" id="RHEA:42532"/>
        <dbReference type="Rhea" id="RHEA-COMP:10101"/>
        <dbReference type="Rhea" id="RHEA-COMP:10102"/>
        <dbReference type="ChEBI" id="CHEBI:65314"/>
        <dbReference type="ChEBI" id="CHEBI:65315"/>
        <dbReference type="EC" id="5.4.99.25"/>
    </reaction>
</comment>
<dbReference type="Gene3D" id="3.30.2350.10">
    <property type="entry name" value="Pseudouridine synthase"/>
    <property type="match status" value="1"/>
</dbReference>
<dbReference type="InterPro" id="IPR002501">
    <property type="entry name" value="PsdUridine_synth_N"/>
</dbReference>
<dbReference type="SUPFAM" id="SSF88697">
    <property type="entry name" value="PUA domain-like"/>
    <property type="match status" value="1"/>
</dbReference>
<dbReference type="RefSeq" id="WP_245840697.1">
    <property type="nucleotide sequence ID" value="NZ_PDJC01000001.1"/>
</dbReference>
<evidence type="ECO:0000313" key="10">
    <source>
        <dbReference type="Proteomes" id="UP000226079"/>
    </source>
</evidence>
<evidence type="ECO:0000256" key="5">
    <source>
        <dbReference type="HAMAP-Rule" id="MF_01080"/>
    </source>
</evidence>
<dbReference type="GO" id="GO:0160148">
    <property type="term" value="F:tRNA pseudouridine(55) synthase activity"/>
    <property type="evidence" value="ECO:0007669"/>
    <property type="project" value="UniProtKB-EC"/>
</dbReference>
<evidence type="ECO:0000256" key="1">
    <source>
        <dbReference type="ARBA" id="ARBA00000385"/>
    </source>
</evidence>
<evidence type="ECO:0000259" key="7">
    <source>
        <dbReference type="Pfam" id="PF09142"/>
    </source>
</evidence>
<dbReference type="Pfam" id="PF16198">
    <property type="entry name" value="TruB_C_2"/>
    <property type="match status" value="1"/>
</dbReference>
<gene>
    <name evidence="5" type="primary">truB</name>
    <name evidence="9" type="ORF">ATK74_0952</name>
</gene>
<dbReference type="Pfam" id="PF09142">
    <property type="entry name" value="TruB_C"/>
    <property type="match status" value="1"/>
</dbReference>
<evidence type="ECO:0000256" key="2">
    <source>
        <dbReference type="ARBA" id="ARBA00005642"/>
    </source>
</evidence>
<dbReference type="GO" id="GO:0003723">
    <property type="term" value="F:RNA binding"/>
    <property type="evidence" value="ECO:0007669"/>
    <property type="project" value="InterPro"/>
</dbReference>
<feature type="domain" description="tRNA pseudouridylate synthase B C-terminal" evidence="8">
    <location>
        <begin position="183"/>
        <end position="218"/>
    </location>
</feature>
<evidence type="ECO:0000256" key="4">
    <source>
        <dbReference type="ARBA" id="ARBA00023235"/>
    </source>
</evidence>
<dbReference type="CDD" id="cd02573">
    <property type="entry name" value="PseudoU_synth_EcTruB"/>
    <property type="match status" value="1"/>
</dbReference>
<evidence type="ECO:0000259" key="8">
    <source>
        <dbReference type="Pfam" id="PF16198"/>
    </source>
</evidence>
<feature type="domain" description="Pseudouridine synthase II N-terminal" evidence="6">
    <location>
        <begin position="26"/>
        <end position="182"/>
    </location>
</feature>
<dbReference type="HAMAP" id="MF_01080">
    <property type="entry name" value="TruB_bact"/>
    <property type="match status" value="1"/>
</dbReference>
<keyword evidence="10" id="KW-1185">Reference proteome</keyword>
<dbReference type="InterPro" id="IPR032819">
    <property type="entry name" value="TruB_C"/>
</dbReference>
<evidence type="ECO:0000256" key="3">
    <source>
        <dbReference type="ARBA" id="ARBA00022694"/>
    </source>
</evidence>
<dbReference type="NCBIfam" id="TIGR00431">
    <property type="entry name" value="TruB"/>
    <property type="match status" value="1"/>
</dbReference>
<dbReference type="GO" id="GO:0031119">
    <property type="term" value="P:tRNA pseudouridine synthesis"/>
    <property type="evidence" value="ECO:0007669"/>
    <property type="project" value="UniProtKB-UniRule"/>
</dbReference>
<sequence>MTEQSGLVVVDKPTGWTSHQVVARCRRLYGTKKVGHAGTLDPLATGVLLVGVNRATRLLGHLAAHDKSYSATIRLGQATITDDSEGEFVSASGAAGVDLEQVATVLATLTGEISQVPSAVSAIKVDGKRSYARVRAGEAVELAARTVTVSRFDVIQATPVVADGLPLLDLDVVVDCTSGTYIRALARDLGAALGCGGHLTRLRRTRIGNFDLSLVGLDEAGLADAEPGPLLSLAEVARRAFPVVELDAAQAADVRYGRSLELALDHSPSAVLFDGELLALYRADGDIARPVAVLG</sequence>
<dbReference type="Gene3D" id="2.30.130.10">
    <property type="entry name" value="PUA domain"/>
    <property type="match status" value="1"/>
</dbReference>
<dbReference type="PANTHER" id="PTHR13767">
    <property type="entry name" value="TRNA-PSEUDOURIDINE SYNTHASE"/>
    <property type="match status" value="1"/>
</dbReference>
<organism evidence="9 10">
    <name type="scientific">Propionicimonas paludicola</name>
    <dbReference type="NCBI Taxonomy" id="185243"/>
    <lineage>
        <taxon>Bacteria</taxon>
        <taxon>Bacillati</taxon>
        <taxon>Actinomycetota</taxon>
        <taxon>Actinomycetes</taxon>
        <taxon>Propionibacteriales</taxon>
        <taxon>Nocardioidaceae</taxon>
        <taxon>Propionicimonas</taxon>
    </lineage>
</organism>
<dbReference type="SUPFAM" id="SSF55120">
    <property type="entry name" value="Pseudouridine synthase"/>
    <property type="match status" value="1"/>
</dbReference>
<evidence type="ECO:0000259" key="6">
    <source>
        <dbReference type="Pfam" id="PF01509"/>
    </source>
</evidence>
<dbReference type="EC" id="5.4.99.25" evidence="5"/>
<dbReference type="InterPro" id="IPR014780">
    <property type="entry name" value="tRNA_psdUridine_synth_TruB"/>
</dbReference>
<comment type="similarity">
    <text evidence="2 5">Belongs to the pseudouridine synthase TruB family. Type 1 subfamily.</text>
</comment>
<dbReference type="AlphaFoldDB" id="A0A2A9CPR7"/>
<comment type="function">
    <text evidence="5">Responsible for synthesis of pseudouridine from uracil-55 in the psi GC loop of transfer RNAs.</text>
</comment>
<keyword evidence="3 5" id="KW-0819">tRNA processing</keyword>
<dbReference type="PANTHER" id="PTHR13767:SF2">
    <property type="entry name" value="PSEUDOURIDYLATE SYNTHASE TRUB1"/>
    <property type="match status" value="1"/>
</dbReference>
<dbReference type="EMBL" id="PDJC01000001">
    <property type="protein sequence ID" value="PFG16414.1"/>
    <property type="molecule type" value="Genomic_DNA"/>
</dbReference>
<dbReference type="Proteomes" id="UP000226079">
    <property type="component" value="Unassembled WGS sequence"/>
</dbReference>
<dbReference type="Pfam" id="PF01509">
    <property type="entry name" value="TruB_N"/>
    <property type="match status" value="1"/>
</dbReference>
<dbReference type="InterPro" id="IPR020103">
    <property type="entry name" value="PsdUridine_synth_cat_dom_sf"/>
</dbReference>